<dbReference type="InterPro" id="IPR002092">
    <property type="entry name" value="DNA-dir_Rpol_phage-type"/>
</dbReference>
<reference evidence="2 3" key="1">
    <citation type="journal article" date="2016" name="Sci. Rep.">
        <title>The genome sequence of the outbreeding globe artichoke constructed de novo incorporating a phase-aware low-pass sequencing strategy of F1 progeny.</title>
        <authorList>
            <person name="Scaglione D."/>
            <person name="Reyes-Chin-Wo S."/>
            <person name="Acquadro A."/>
            <person name="Froenicke L."/>
            <person name="Portis E."/>
            <person name="Beitel C."/>
            <person name="Tirone M."/>
            <person name="Mauro R."/>
            <person name="Lo Monaco A."/>
            <person name="Mauromicale G."/>
            <person name="Faccioli P."/>
            <person name="Cattivelli L."/>
            <person name="Rieseberg L."/>
            <person name="Michelmore R."/>
            <person name="Lanteri S."/>
        </authorList>
    </citation>
    <scope>NUCLEOTIDE SEQUENCE [LARGE SCALE GENOMIC DNA]</scope>
    <source>
        <strain evidence="2">2C</strain>
    </source>
</reference>
<evidence type="ECO:0000256" key="1">
    <source>
        <dbReference type="ARBA" id="ARBA00004026"/>
    </source>
</evidence>
<proteinExistence type="predicted"/>
<dbReference type="PANTHER" id="PTHR10102">
    <property type="entry name" value="DNA-DIRECTED RNA POLYMERASE, MITOCHONDRIAL"/>
    <property type="match status" value="1"/>
</dbReference>
<keyword evidence="3" id="KW-1185">Reference proteome</keyword>
<dbReference type="AlphaFoldDB" id="A0A103XD07"/>
<protein>
    <recommendedName>
        <fullName evidence="4">DNA-directed RNA polymerase</fullName>
    </recommendedName>
</protein>
<evidence type="ECO:0000313" key="2">
    <source>
        <dbReference type="EMBL" id="KVH88383.1"/>
    </source>
</evidence>
<dbReference type="GO" id="GO:0006390">
    <property type="term" value="P:mitochondrial transcription"/>
    <property type="evidence" value="ECO:0007669"/>
    <property type="project" value="TreeGrafter"/>
</dbReference>
<evidence type="ECO:0008006" key="4">
    <source>
        <dbReference type="Google" id="ProtNLM"/>
    </source>
</evidence>
<dbReference type="GO" id="GO:0034245">
    <property type="term" value="C:mitochondrial DNA-directed RNA polymerase complex"/>
    <property type="evidence" value="ECO:0007669"/>
    <property type="project" value="TreeGrafter"/>
</dbReference>
<dbReference type="InterPro" id="IPR043502">
    <property type="entry name" value="DNA/RNA_pol_sf"/>
</dbReference>
<gene>
    <name evidence="2" type="ORF">Ccrd_023954</name>
</gene>
<accession>A0A103XD07</accession>
<dbReference type="Proteomes" id="UP000243975">
    <property type="component" value="Unassembled WGS sequence"/>
</dbReference>
<dbReference type="GO" id="GO:0003899">
    <property type="term" value="F:DNA-directed RNA polymerase activity"/>
    <property type="evidence" value="ECO:0007669"/>
    <property type="project" value="InterPro"/>
</dbReference>
<dbReference type="GO" id="GO:0003677">
    <property type="term" value="F:DNA binding"/>
    <property type="evidence" value="ECO:0007669"/>
    <property type="project" value="InterPro"/>
</dbReference>
<comment type="function">
    <text evidence="1">DNA-dependent RNA polymerase catalyzes the transcription of DNA into RNA using the four ribonucleoside triphosphates as substrates.</text>
</comment>
<dbReference type="SUPFAM" id="SSF56672">
    <property type="entry name" value="DNA/RNA polymerases"/>
    <property type="match status" value="1"/>
</dbReference>
<dbReference type="Gramene" id="KVH88383">
    <property type="protein sequence ID" value="KVH88383"/>
    <property type="gene ID" value="Ccrd_023954"/>
</dbReference>
<sequence>MIHISKIILHSMRCYKDYTRTFSKLVTTYEGYKFYLPAFLDFRGRIYRCGVLHLHERDLARSLIQFSYSNNSPACGYVTTLATCYHYQSFISESKAVDWCE</sequence>
<dbReference type="EMBL" id="LEKV01005426">
    <property type="protein sequence ID" value="KVH88383.1"/>
    <property type="molecule type" value="Genomic_DNA"/>
</dbReference>
<comment type="caution">
    <text evidence="2">The sequence shown here is derived from an EMBL/GenBank/DDBJ whole genome shotgun (WGS) entry which is preliminary data.</text>
</comment>
<evidence type="ECO:0000313" key="3">
    <source>
        <dbReference type="Proteomes" id="UP000243975"/>
    </source>
</evidence>
<dbReference type="PANTHER" id="PTHR10102:SF8">
    <property type="entry name" value="DNA-DIRECTED RNA POLYMERASE-RELATED"/>
    <property type="match status" value="1"/>
</dbReference>
<name>A0A103XD07_CYNCS</name>
<organism evidence="2 3">
    <name type="scientific">Cynara cardunculus var. scolymus</name>
    <name type="common">Globe artichoke</name>
    <name type="synonym">Cynara scolymus</name>
    <dbReference type="NCBI Taxonomy" id="59895"/>
    <lineage>
        <taxon>Eukaryota</taxon>
        <taxon>Viridiplantae</taxon>
        <taxon>Streptophyta</taxon>
        <taxon>Embryophyta</taxon>
        <taxon>Tracheophyta</taxon>
        <taxon>Spermatophyta</taxon>
        <taxon>Magnoliopsida</taxon>
        <taxon>eudicotyledons</taxon>
        <taxon>Gunneridae</taxon>
        <taxon>Pentapetalae</taxon>
        <taxon>asterids</taxon>
        <taxon>campanulids</taxon>
        <taxon>Asterales</taxon>
        <taxon>Asteraceae</taxon>
        <taxon>Carduoideae</taxon>
        <taxon>Cardueae</taxon>
        <taxon>Carduinae</taxon>
        <taxon>Cynara</taxon>
    </lineage>
</organism>